<dbReference type="OrthoDB" id="157634at2157"/>
<dbReference type="InterPro" id="IPR055995">
    <property type="entry name" value="DUF7573"/>
</dbReference>
<evidence type="ECO:0000313" key="3">
    <source>
        <dbReference type="EMBL" id="RZV11789.1"/>
    </source>
</evidence>
<reference evidence="3 4" key="1">
    <citation type="submission" date="2019-02" db="EMBL/GenBank/DDBJ databases">
        <title>Genomic Encyclopedia of Archaeal and Bacterial Type Strains, Phase II (KMG-II): from individual species to whole genera.</title>
        <authorList>
            <person name="Goeker M."/>
        </authorList>
    </citation>
    <scope>NUCLEOTIDE SEQUENCE [LARGE SCALE GENOMIC DNA]</scope>
    <source>
        <strain evidence="3 4">DSM 18328</strain>
    </source>
</reference>
<sequence>MTDDATLSDFAAADDESPTDASTDTAGSAGGASRSTYAWGEYMCTQCEQSTDRVWRDDGDLVCPDCKSW</sequence>
<proteinExistence type="predicted"/>
<dbReference type="AlphaFoldDB" id="A0A482YFR4"/>
<dbReference type="RefSeq" id="WP_130499151.1">
    <property type="nucleotide sequence ID" value="NZ_SHMP01000003.1"/>
</dbReference>
<dbReference type="EMBL" id="SHMP01000003">
    <property type="protein sequence ID" value="RZV11789.1"/>
    <property type="molecule type" value="Genomic_DNA"/>
</dbReference>
<evidence type="ECO:0000313" key="4">
    <source>
        <dbReference type="Proteomes" id="UP000291097"/>
    </source>
</evidence>
<feature type="domain" description="DUF7573" evidence="2">
    <location>
        <begin position="34"/>
        <end position="69"/>
    </location>
</feature>
<comment type="caution">
    <text evidence="3">The sequence shown here is derived from an EMBL/GenBank/DDBJ whole genome shotgun (WGS) entry which is preliminary data.</text>
</comment>
<feature type="region of interest" description="Disordered" evidence="1">
    <location>
        <begin position="1"/>
        <end position="32"/>
    </location>
</feature>
<protein>
    <recommendedName>
        <fullName evidence="2">DUF7573 domain-containing protein</fullName>
    </recommendedName>
</protein>
<evidence type="ECO:0000256" key="1">
    <source>
        <dbReference type="SAM" id="MobiDB-lite"/>
    </source>
</evidence>
<gene>
    <name evidence="3" type="ORF">BDK88_0670</name>
</gene>
<dbReference type="Pfam" id="PF24458">
    <property type="entry name" value="DUF7573"/>
    <property type="match status" value="1"/>
</dbReference>
<name>A0A482YFR4_9EURY</name>
<feature type="compositionally biased region" description="Low complexity" evidence="1">
    <location>
        <begin position="19"/>
        <end position="32"/>
    </location>
</feature>
<evidence type="ECO:0000259" key="2">
    <source>
        <dbReference type="Pfam" id="PF24458"/>
    </source>
</evidence>
<accession>A0A482YFR4</accession>
<dbReference type="Proteomes" id="UP000291097">
    <property type="component" value="Unassembled WGS sequence"/>
</dbReference>
<organism evidence="3 4">
    <name type="scientific">Natrinema hispanicum</name>
    <dbReference type="NCBI Taxonomy" id="392421"/>
    <lineage>
        <taxon>Archaea</taxon>
        <taxon>Methanobacteriati</taxon>
        <taxon>Methanobacteriota</taxon>
        <taxon>Stenosarchaea group</taxon>
        <taxon>Halobacteria</taxon>
        <taxon>Halobacteriales</taxon>
        <taxon>Natrialbaceae</taxon>
        <taxon>Natrinema</taxon>
    </lineage>
</organism>